<reference evidence="14 15" key="1">
    <citation type="journal article" date="2019" name="Environ. Microbiol.">
        <title>At the nexus of three kingdoms: the genome of the mycorrhizal fungus Gigaspora margarita provides insights into plant, endobacterial and fungal interactions.</title>
        <authorList>
            <person name="Venice F."/>
            <person name="Ghignone S."/>
            <person name="Salvioli di Fossalunga A."/>
            <person name="Amselem J."/>
            <person name="Novero M."/>
            <person name="Xianan X."/>
            <person name="Sedzielewska Toro K."/>
            <person name="Morin E."/>
            <person name="Lipzen A."/>
            <person name="Grigoriev I.V."/>
            <person name="Henrissat B."/>
            <person name="Martin F.M."/>
            <person name="Bonfante P."/>
        </authorList>
    </citation>
    <scope>NUCLEOTIDE SEQUENCE [LARGE SCALE GENOMIC DNA]</scope>
    <source>
        <strain evidence="14 15">BEG34</strain>
    </source>
</reference>
<dbReference type="EC" id="2.8.1.14" evidence="3"/>
<dbReference type="Proteomes" id="UP000439903">
    <property type="component" value="Unassembled WGS sequence"/>
</dbReference>
<accession>A0A8H3X9A2</accession>
<dbReference type="NCBIfam" id="TIGR00420">
    <property type="entry name" value="trmU"/>
    <property type="match status" value="1"/>
</dbReference>
<keyword evidence="6" id="KW-0819">tRNA processing</keyword>
<evidence type="ECO:0000256" key="7">
    <source>
        <dbReference type="ARBA" id="ARBA00022741"/>
    </source>
</evidence>
<comment type="catalytic activity">
    <reaction evidence="11">
        <text>5-taurinomethyluridine(34) in tRNA + S-sulfanyl-L-cysteinyl-[protein] + AH2 + ATP = 5-taurinomethyl-2-thiouridine(34) in tRNA + L-cysteinyl-[protein] + A + AMP + diphosphate + H(+)</text>
        <dbReference type="Rhea" id="RHEA:47040"/>
        <dbReference type="Rhea" id="RHEA-COMP:10131"/>
        <dbReference type="Rhea" id="RHEA-COMP:11726"/>
        <dbReference type="Rhea" id="RHEA-COMP:11732"/>
        <dbReference type="Rhea" id="RHEA-COMP:11733"/>
        <dbReference type="ChEBI" id="CHEBI:13193"/>
        <dbReference type="ChEBI" id="CHEBI:15378"/>
        <dbReference type="ChEBI" id="CHEBI:17499"/>
        <dbReference type="ChEBI" id="CHEBI:29950"/>
        <dbReference type="ChEBI" id="CHEBI:30616"/>
        <dbReference type="ChEBI" id="CHEBI:33019"/>
        <dbReference type="ChEBI" id="CHEBI:61963"/>
        <dbReference type="ChEBI" id="CHEBI:87171"/>
        <dbReference type="ChEBI" id="CHEBI:87172"/>
        <dbReference type="ChEBI" id="CHEBI:456215"/>
        <dbReference type="EC" id="2.8.1.14"/>
    </reaction>
</comment>
<dbReference type="OrthoDB" id="3685at2759"/>
<keyword evidence="9" id="KW-0694">RNA-binding</keyword>
<dbReference type="GO" id="GO:0005524">
    <property type="term" value="F:ATP binding"/>
    <property type="evidence" value="ECO:0007669"/>
    <property type="project" value="UniProtKB-KW"/>
</dbReference>
<dbReference type="InterPro" id="IPR004506">
    <property type="entry name" value="MnmA-like"/>
</dbReference>
<dbReference type="Gene3D" id="2.30.30.280">
    <property type="entry name" value="Adenine nucleotide alpha hydrolases-like domains"/>
    <property type="match status" value="1"/>
</dbReference>
<dbReference type="Gene3D" id="2.40.30.10">
    <property type="entry name" value="Translation factors"/>
    <property type="match status" value="1"/>
</dbReference>
<dbReference type="Gene3D" id="3.40.50.620">
    <property type="entry name" value="HUPs"/>
    <property type="match status" value="1"/>
</dbReference>
<name>A0A8H3X9A2_GIGMA</name>
<evidence type="ECO:0000256" key="8">
    <source>
        <dbReference type="ARBA" id="ARBA00022840"/>
    </source>
</evidence>
<sequence length="325" mass="37403">MRNWDTTDESGVCTSDQDWRDVQAVCKQLDIPCRHVDFTKEYWVKVFTKMIEDYENGFTPNPDIICNREIKFGLFLDKCLGSMFNAKWFATGHYVQVDHIHDRVKLLRGVDSTKDQSYFLSAVPEEKLKWAIFPVGKLYKTQVKSIASNANLITANKQESMGVCFIGKKKKFAEFLKQYLVTKPGDIKTIDGRIIGQHCGLFAYTIGQCAHINYGTNRWFVLKRNTKDNTLIVVPESNNPLLFSRSLVAKNWTWYFPPEKIKNDIKLLAQIRYHQSPVSCTVISRSNGRYFVEFETPQRAIAPGQVVVIWDNNWCLGSGVIEYAL</sequence>
<keyword evidence="5 14" id="KW-0808">Transferase</keyword>
<dbReference type="AlphaFoldDB" id="A0A8H3X9A2"/>
<dbReference type="Pfam" id="PF03054">
    <property type="entry name" value="tRNA_Me_trans"/>
    <property type="match status" value="1"/>
</dbReference>
<dbReference type="GO" id="GO:0000049">
    <property type="term" value="F:tRNA binding"/>
    <property type="evidence" value="ECO:0007669"/>
    <property type="project" value="UniProtKB-KW"/>
</dbReference>
<evidence type="ECO:0000259" key="12">
    <source>
        <dbReference type="Pfam" id="PF20258"/>
    </source>
</evidence>
<gene>
    <name evidence="14" type="ORF">F8M41_005148</name>
</gene>
<evidence type="ECO:0000256" key="11">
    <source>
        <dbReference type="ARBA" id="ARBA00049564"/>
    </source>
</evidence>
<evidence type="ECO:0000256" key="6">
    <source>
        <dbReference type="ARBA" id="ARBA00022694"/>
    </source>
</evidence>
<feature type="domain" description="tRNA-specific 2-thiouridylase MnmA-like central" evidence="13">
    <location>
        <begin position="174"/>
        <end position="234"/>
    </location>
</feature>
<dbReference type="Pfam" id="PF20259">
    <property type="entry name" value="tRNA_Me_trans_M"/>
    <property type="match status" value="1"/>
</dbReference>
<evidence type="ECO:0000259" key="13">
    <source>
        <dbReference type="Pfam" id="PF20259"/>
    </source>
</evidence>
<evidence type="ECO:0000256" key="3">
    <source>
        <dbReference type="ARBA" id="ARBA00011953"/>
    </source>
</evidence>
<evidence type="ECO:0000313" key="14">
    <source>
        <dbReference type="EMBL" id="KAF0432831.1"/>
    </source>
</evidence>
<keyword evidence="15" id="KW-1185">Reference proteome</keyword>
<dbReference type="Pfam" id="PF20258">
    <property type="entry name" value="tRNA_Me_trans_C"/>
    <property type="match status" value="1"/>
</dbReference>
<keyword evidence="7" id="KW-0547">Nucleotide-binding</keyword>
<keyword evidence="10" id="KW-1015">Disulfide bond</keyword>
<comment type="caution">
    <text evidence="14">The sequence shown here is derived from an EMBL/GenBank/DDBJ whole genome shotgun (WGS) entry which is preliminary data.</text>
</comment>
<evidence type="ECO:0000256" key="4">
    <source>
        <dbReference type="ARBA" id="ARBA00022555"/>
    </source>
</evidence>
<dbReference type="InterPro" id="IPR046885">
    <property type="entry name" value="MnmA-like_C"/>
</dbReference>
<feature type="domain" description="tRNA-specific 2-thiouridylase MnmA-like C-terminal" evidence="12">
    <location>
        <begin position="245"/>
        <end position="321"/>
    </location>
</feature>
<dbReference type="PANTHER" id="PTHR11933">
    <property type="entry name" value="TRNA 5-METHYLAMINOMETHYL-2-THIOURIDYLATE -METHYLTRANSFERASE"/>
    <property type="match status" value="1"/>
</dbReference>
<dbReference type="InterPro" id="IPR046884">
    <property type="entry name" value="MnmA-like_central"/>
</dbReference>
<comment type="similarity">
    <text evidence="2">Belongs to the MnmA/TRMU family.</text>
</comment>
<protein>
    <recommendedName>
        <fullName evidence="3">tRNA-5-taurinomethyluridine 2-sulfurtransferase</fullName>
        <ecNumber evidence="3">2.8.1.14</ecNumber>
    </recommendedName>
</protein>
<dbReference type="EMBL" id="WTPW01001485">
    <property type="protein sequence ID" value="KAF0432831.1"/>
    <property type="molecule type" value="Genomic_DNA"/>
</dbReference>
<keyword evidence="4" id="KW-0820">tRNA-binding</keyword>
<evidence type="ECO:0000256" key="2">
    <source>
        <dbReference type="ARBA" id="ARBA00006191"/>
    </source>
</evidence>
<dbReference type="PANTHER" id="PTHR11933:SF5">
    <property type="entry name" value="MITOCHONDRIAL TRNA-SPECIFIC 2-THIOURIDYLASE 1"/>
    <property type="match status" value="1"/>
</dbReference>
<keyword evidence="8" id="KW-0067">ATP-binding</keyword>
<organism evidence="14 15">
    <name type="scientific">Gigaspora margarita</name>
    <dbReference type="NCBI Taxonomy" id="4874"/>
    <lineage>
        <taxon>Eukaryota</taxon>
        <taxon>Fungi</taxon>
        <taxon>Fungi incertae sedis</taxon>
        <taxon>Mucoromycota</taxon>
        <taxon>Glomeromycotina</taxon>
        <taxon>Glomeromycetes</taxon>
        <taxon>Diversisporales</taxon>
        <taxon>Gigasporaceae</taxon>
        <taxon>Gigaspora</taxon>
    </lineage>
</organism>
<dbReference type="InterPro" id="IPR014729">
    <property type="entry name" value="Rossmann-like_a/b/a_fold"/>
</dbReference>
<comment type="function">
    <text evidence="1">Catalyzes the 2-thiolation of uridine at the wobble position (U34) of mitochondrial tRNA(Lys), tRNA(Glu) and tRNA(Gln). Required for the formation of 5-taurinomethyl-2-thiouridine (tm5s2U) of mitochondrial tRNA(Lys), tRNA(Glu), and tRNA(Gln) at the wobble position. ATP is required to activate the C2 atom of the wobble base.</text>
</comment>
<dbReference type="FunFam" id="2.30.30.280:FF:000001">
    <property type="entry name" value="tRNA-specific 2-thiouridylase MnmA"/>
    <property type="match status" value="1"/>
</dbReference>
<dbReference type="GO" id="GO:0016783">
    <property type="term" value="F:sulfurtransferase activity"/>
    <property type="evidence" value="ECO:0007669"/>
    <property type="project" value="InterPro"/>
</dbReference>
<dbReference type="GO" id="GO:0005739">
    <property type="term" value="C:mitochondrion"/>
    <property type="evidence" value="ECO:0007669"/>
    <property type="project" value="TreeGrafter"/>
</dbReference>
<evidence type="ECO:0000313" key="15">
    <source>
        <dbReference type="Proteomes" id="UP000439903"/>
    </source>
</evidence>
<dbReference type="SUPFAM" id="SSF52402">
    <property type="entry name" value="Adenine nucleotide alpha hydrolases-like"/>
    <property type="match status" value="1"/>
</dbReference>
<evidence type="ECO:0000256" key="9">
    <source>
        <dbReference type="ARBA" id="ARBA00022884"/>
    </source>
</evidence>
<dbReference type="InterPro" id="IPR023382">
    <property type="entry name" value="MnmA-like_central_sf"/>
</dbReference>
<dbReference type="CDD" id="cd01998">
    <property type="entry name" value="MnmA_TRMU-like"/>
    <property type="match status" value="1"/>
</dbReference>
<evidence type="ECO:0000256" key="10">
    <source>
        <dbReference type="ARBA" id="ARBA00023157"/>
    </source>
</evidence>
<proteinExistence type="inferred from homology"/>
<dbReference type="GO" id="GO:0002143">
    <property type="term" value="P:tRNA wobble position uridine thiolation"/>
    <property type="evidence" value="ECO:0007669"/>
    <property type="project" value="TreeGrafter"/>
</dbReference>
<evidence type="ECO:0000256" key="1">
    <source>
        <dbReference type="ARBA" id="ARBA00003986"/>
    </source>
</evidence>
<evidence type="ECO:0000256" key="5">
    <source>
        <dbReference type="ARBA" id="ARBA00022679"/>
    </source>
</evidence>
<dbReference type="NCBIfam" id="NF001138">
    <property type="entry name" value="PRK00143.1"/>
    <property type="match status" value="1"/>
</dbReference>